<dbReference type="PROSITE" id="PS50404">
    <property type="entry name" value="GST_NTER"/>
    <property type="match status" value="1"/>
</dbReference>
<evidence type="ECO:0000256" key="2">
    <source>
        <dbReference type="ARBA" id="ARBA00022679"/>
    </source>
</evidence>
<evidence type="ECO:0000256" key="5">
    <source>
        <dbReference type="SAM" id="MobiDB-lite"/>
    </source>
</evidence>
<evidence type="ECO:0000259" key="7">
    <source>
        <dbReference type="PROSITE" id="PS50405"/>
    </source>
</evidence>
<comment type="similarity">
    <text evidence="4">Belongs to the GST superfamily.</text>
</comment>
<dbReference type="Gene3D" id="3.40.30.10">
    <property type="entry name" value="Glutaredoxin"/>
    <property type="match status" value="1"/>
</dbReference>
<accession>A0ABQ0LWE8</accession>
<dbReference type="SFLD" id="SFLDG00358">
    <property type="entry name" value="Main_(cytGST)"/>
    <property type="match status" value="1"/>
</dbReference>
<dbReference type="InterPro" id="IPR004045">
    <property type="entry name" value="Glutathione_S-Trfase_N"/>
</dbReference>
<dbReference type="InterPro" id="IPR004046">
    <property type="entry name" value="GST_C"/>
</dbReference>
<keyword evidence="2" id="KW-0808">Transferase</keyword>
<dbReference type="InterPro" id="IPR036282">
    <property type="entry name" value="Glutathione-S-Trfase_C_sf"/>
</dbReference>
<sequence length="358" mass="39501">MVLKLYCAPVLGVRSSGAIVALVLAEKQIPFENVPIEFLGMEHKSPEHLARHPFGQVPVIDDDGFVLYESHAICRYLAEKYPEKGPKLVPGPDASLQERALFEQASSVERANFSGIAGLLQTETFIKPRSGLPVDHAAVERALIQLGAKLDVYEQILSKQKYIGGDEVSLVDLFHLAPMTALLADGSVDVDVMHASGPWTAHFLTKLSRNSYHSLFEFGLPELKIVRRAEARRSPPGPAAEVVAHAIRMEDCLAAHPGRERIPQPHGDIESASAPPFLESYKRGYTADLPSPLRSPRTGVSIMLEPRRPPQPASHVLPATTSGPQRHDILSYRRVRQSCSWSPSRLSKSRRSTHLYII</sequence>
<evidence type="ECO:0000313" key="9">
    <source>
        <dbReference type="Proteomes" id="UP000815677"/>
    </source>
</evidence>
<evidence type="ECO:0000313" key="8">
    <source>
        <dbReference type="EMBL" id="GAT55044.1"/>
    </source>
</evidence>
<dbReference type="InterPro" id="IPR010987">
    <property type="entry name" value="Glutathione-S-Trfase_C-like"/>
</dbReference>
<feature type="domain" description="GST C-terminal" evidence="7">
    <location>
        <begin position="95"/>
        <end position="236"/>
    </location>
</feature>
<dbReference type="EC" id="2.5.1.18" evidence="1"/>
<dbReference type="SFLD" id="SFLDS00019">
    <property type="entry name" value="Glutathione_Transferase_(cytos"/>
    <property type="match status" value="1"/>
</dbReference>
<dbReference type="PROSITE" id="PS50405">
    <property type="entry name" value="GST_CTER"/>
    <property type="match status" value="1"/>
</dbReference>
<dbReference type="Gene3D" id="1.20.1050.10">
    <property type="match status" value="1"/>
</dbReference>
<feature type="region of interest" description="Disordered" evidence="5">
    <location>
        <begin position="305"/>
        <end position="324"/>
    </location>
</feature>
<name>A0ABQ0LWE8_MYCCL</name>
<dbReference type="Pfam" id="PF00043">
    <property type="entry name" value="GST_C"/>
    <property type="match status" value="1"/>
</dbReference>
<dbReference type="InterPro" id="IPR040079">
    <property type="entry name" value="Glutathione_S-Trfase"/>
</dbReference>
<reference evidence="8" key="1">
    <citation type="submission" date="2014-09" db="EMBL/GenBank/DDBJ databases">
        <title>Genome sequence of the luminous mushroom Mycena chlorophos for searching fungal bioluminescence genes.</title>
        <authorList>
            <person name="Tanaka Y."/>
            <person name="Kasuga D."/>
            <person name="Oba Y."/>
            <person name="Hase S."/>
            <person name="Sato K."/>
            <person name="Oba Y."/>
            <person name="Sakakibara Y."/>
        </authorList>
    </citation>
    <scope>NUCLEOTIDE SEQUENCE</scope>
</reference>
<dbReference type="PANTHER" id="PTHR43900:SF3">
    <property type="entry name" value="GLUTATHIONE S-TRANSFERASE RHO"/>
    <property type="match status" value="1"/>
</dbReference>
<organism evidence="8 9">
    <name type="scientific">Mycena chlorophos</name>
    <name type="common">Agaric fungus</name>
    <name type="synonym">Agaricus chlorophos</name>
    <dbReference type="NCBI Taxonomy" id="658473"/>
    <lineage>
        <taxon>Eukaryota</taxon>
        <taxon>Fungi</taxon>
        <taxon>Dikarya</taxon>
        <taxon>Basidiomycota</taxon>
        <taxon>Agaricomycotina</taxon>
        <taxon>Agaricomycetes</taxon>
        <taxon>Agaricomycetidae</taxon>
        <taxon>Agaricales</taxon>
        <taxon>Marasmiineae</taxon>
        <taxon>Mycenaceae</taxon>
        <taxon>Mycena</taxon>
    </lineage>
</organism>
<comment type="catalytic activity">
    <reaction evidence="3">
        <text>RX + glutathione = an S-substituted glutathione + a halide anion + H(+)</text>
        <dbReference type="Rhea" id="RHEA:16437"/>
        <dbReference type="ChEBI" id="CHEBI:15378"/>
        <dbReference type="ChEBI" id="CHEBI:16042"/>
        <dbReference type="ChEBI" id="CHEBI:17792"/>
        <dbReference type="ChEBI" id="CHEBI:57925"/>
        <dbReference type="ChEBI" id="CHEBI:90779"/>
        <dbReference type="EC" id="2.5.1.18"/>
    </reaction>
</comment>
<dbReference type="SUPFAM" id="SSF52833">
    <property type="entry name" value="Thioredoxin-like"/>
    <property type="match status" value="1"/>
</dbReference>
<feature type="domain" description="GST N-terminal" evidence="6">
    <location>
        <begin position="4"/>
        <end position="85"/>
    </location>
</feature>
<dbReference type="PANTHER" id="PTHR43900">
    <property type="entry name" value="GLUTATHIONE S-TRANSFERASE RHO"/>
    <property type="match status" value="1"/>
</dbReference>
<gene>
    <name evidence="8" type="ORF">MCHLO_11853</name>
</gene>
<proteinExistence type="inferred from homology"/>
<dbReference type="Pfam" id="PF02798">
    <property type="entry name" value="GST_N"/>
    <property type="match status" value="1"/>
</dbReference>
<dbReference type="EMBL" id="DF848880">
    <property type="protein sequence ID" value="GAT55044.1"/>
    <property type="molecule type" value="Genomic_DNA"/>
</dbReference>
<evidence type="ECO:0000256" key="4">
    <source>
        <dbReference type="RuleBase" id="RU003494"/>
    </source>
</evidence>
<protein>
    <recommendedName>
        <fullName evidence="1">glutathione transferase</fullName>
        <ecNumber evidence="1">2.5.1.18</ecNumber>
    </recommendedName>
</protein>
<evidence type="ECO:0000259" key="6">
    <source>
        <dbReference type="PROSITE" id="PS50404"/>
    </source>
</evidence>
<evidence type="ECO:0000256" key="3">
    <source>
        <dbReference type="ARBA" id="ARBA00047960"/>
    </source>
</evidence>
<evidence type="ECO:0000256" key="1">
    <source>
        <dbReference type="ARBA" id="ARBA00012452"/>
    </source>
</evidence>
<keyword evidence="9" id="KW-1185">Reference proteome</keyword>
<dbReference type="SUPFAM" id="SSF47616">
    <property type="entry name" value="GST C-terminal domain-like"/>
    <property type="match status" value="1"/>
</dbReference>
<dbReference type="InterPro" id="IPR036249">
    <property type="entry name" value="Thioredoxin-like_sf"/>
</dbReference>
<dbReference type="Proteomes" id="UP000815677">
    <property type="component" value="Unassembled WGS sequence"/>
</dbReference>